<gene>
    <name evidence="2" type="ORF">C8N24_1210</name>
</gene>
<evidence type="ECO:0000313" key="3">
    <source>
        <dbReference type="Proteomes" id="UP000278962"/>
    </source>
</evidence>
<dbReference type="PANTHER" id="PTHR10803:SF26">
    <property type="entry name" value="ANION TRANSPORTER ATPASE-RELATED"/>
    <property type="match status" value="1"/>
</dbReference>
<dbReference type="Pfam" id="PF02374">
    <property type="entry name" value="ArsA_ATPase"/>
    <property type="match status" value="1"/>
</dbReference>
<accession>A0A660L8P8</accession>
<dbReference type="PANTHER" id="PTHR10803">
    <property type="entry name" value="ARSENICAL PUMP-DRIVING ATPASE ARSENITE-TRANSLOCATING ATPASE"/>
    <property type="match status" value="1"/>
</dbReference>
<dbReference type="Gene3D" id="3.40.50.300">
    <property type="entry name" value="P-loop containing nucleotide triphosphate hydrolases"/>
    <property type="match status" value="1"/>
</dbReference>
<dbReference type="CDD" id="cd02035">
    <property type="entry name" value="ArsA"/>
    <property type="match status" value="1"/>
</dbReference>
<dbReference type="EMBL" id="RBIL01000001">
    <property type="protein sequence ID" value="RKQ91388.1"/>
    <property type="molecule type" value="Genomic_DNA"/>
</dbReference>
<dbReference type="AlphaFoldDB" id="A0A660L8P8"/>
<evidence type="ECO:0000259" key="1">
    <source>
        <dbReference type="Pfam" id="PF02374"/>
    </source>
</evidence>
<dbReference type="InterPro" id="IPR027417">
    <property type="entry name" value="P-loop_NTPase"/>
</dbReference>
<dbReference type="RefSeq" id="WP_211339852.1">
    <property type="nucleotide sequence ID" value="NZ_RBIL01000001.1"/>
</dbReference>
<reference evidence="2 3" key="1">
    <citation type="submission" date="2018-10" db="EMBL/GenBank/DDBJ databases">
        <title>Genomic Encyclopedia of Archaeal and Bacterial Type Strains, Phase II (KMG-II): from individual species to whole genera.</title>
        <authorList>
            <person name="Goeker M."/>
        </authorList>
    </citation>
    <scope>NUCLEOTIDE SEQUENCE [LARGE SCALE GENOMIC DNA]</scope>
    <source>
        <strain evidence="2 3">DSM 14954</strain>
    </source>
</reference>
<dbReference type="GO" id="GO:0005524">
    <property type="term" value="F:ATP binding"/>
    <property type="evidence" value="ECO:0007669"/>
    <property type="project" value="UniProtKB-KW"/>
</dbReference>
<name>A0A660L8P8_9ACTN</name>
<organism evidence="2 3">
    <name type="scientific">Solirubrobacter pauli</name>
    <dbReference type="NCBI Taxonomy" id="166793"/>
    <lineage>
        <taxon>Bacteria</taxon>
        <taxon>Bacillati</taxon>
        <taxon>Actinomycetota</taxon>
        <taxon>Thermoleophilia</taxon>
        <taxon>Solirubrobacterales</taxon>
        <taxon>Solirubrobacteraceae</taxon>
        <taxon>Solirubrobacter</taxon>
    </lineage>
</organism>
<dbReference type="Proteomes" id="UP000278962">
    <property type="component" value="Unassembled WGS sequence"/>
</dbReference>
<protein>
    <submittedName>
        <fullName evidence="2">Arsenite efflux ATP-binding protein ArsA</fullName>
    </submittedName>
</protein>
<dbReference type="SUPFAM" id="SSF52540">
    <property type="entry name" value="P-loop containing nucleoside triphosphate hydrolases"/>
    <property type="match status" value="1"/>
</dbReference>
<dbReference type="InterPro" id="IPR025723">
    <property type="entry name" value="ArsA/GET3_ATPase-like"/>
</dbReference>
<dbReference type="InterPro" id="IPR016300">
    <property type="entry name" value="ATPase_ArsA/GET3"/>
</dbReference>
<keyword evidence="2" id="KW-0547">Nucleotide-binding</keyword>
<keyword evidence="2" id="KW-0067">ATP-binding</keyword>
<evidence type="ECO:0000313" key="2">
    <source>
        <dbReference type="EMBL" id="RKQ91388.1"/>
    </source>
</evidence>
<dbReference type="GO" id="GO:0016887">
    <property type="term" value="F:ATP hydrolysis activity"/>
    <property type="evidence" value="ECO:0007669"/>
    <property type="project" value="InterPro"/>
</dbReference>
<feature type="domain" description="ArsA/GET3 Anion-transporting ATPase-like" evidence="1">
    <location>
        <begin position="13"/>
        <end position="274"/>
    </location>
</feature>
<keyword evidence="3" id="KW-1185">Reference proteome</keyword>
<sequence>MLTSLEPLLEGKRMVICAGSGGVGKTTTAAAVALGLAERGKKVAVVTIDPAKRLATALGLDELGNAPHRVPLQAEGELWAMMLDAKRTFDELIERLAPDERTRDEVFANRIYQQLSSAVAGSQEFTAIAKLYELDQSAQFDVLVLDTPPWRNALDFLDAPGRLTRFFQGRAIRMFLKPAGLLGRGTGLVFSVMRKVTGVDLLQDLSGFFRSLSGMIDGFTERARRVGALLEDPATTFLIVTAPRHDPVEEAIFFHRKLREAGMPFGGLVVNRVHQPPDDALPEPVAIELGPALAERVSAAAAQLGALAARDAGNVARLRSRLGDPPTLVVPELDGDVHDLDGLAAVRAHLFREGSP</sequence>
<proteinExistence type="predicted"/>
<comment type="caution">
    <text evidence="2">The sequence shown here is derived from an EMBL/GenBank/DDBJ whole genome shotgun (WGS) entry which is preliminary data.</text>
</comment>